<evidence type="ECO:0000256" key="1">
    <source>
        <dbReference type="SAM" id="MobiDB-lite"/>
    </source>
</evidence>
<dbReference type="InterPro" id="IPR047124">
    <property type="entry name" value="HI_0220.2"/>
</dbReference>
<dbReference type="PANTHER" id="PTHR42160">
    <property type="entry name" value="URACIL-DNA GLYCOSYLASE SUPERFAMILY PROTEIN"/>
    <property type="match status" value="1"/>
</dbReference>
<dbReference type="Pfam" id="PF03167">
    <property type="entry name" value="UDG"/>
    <property type="match status" value="1"/>
</dbReference>
<feature type="chain" id="PRO_5002927802" evidence="2">
    <location>
        <begin position="24"/>
        <end position="319"/>
    </location>
</feature>
<dbReference type="AlphaFoldDB" id="C3MDH3"/>
<organism evidence="4 5">
    <name type="scientific">Sinorhizobium fredii (strain NBRC 101917 / NGR234)</name>
    <dbReference type="NCBI Taxonomy" id="394"/>
    <lineage>
        <taxon>Bacteria</taxon>
        <taxon>Pseudomonadati</taxon>
        <taxon>Pseudomonadota</taxon>
        <taxon>Alphaproteobacteria</taxon>
        <taxon>Hyphomicrobiales</taxon>
        <taxon>Rhizobiaceae</taxon>
        <taxon>Sinorhizobium/Ensifer group</taxon>
        <taxon>Sinorhizobium</taxon>
    </lineage>
</organism>
<dbReference type="PATRIC" id="fig|394.7.peg.4550"/>
<sequence>MAERRRVAAFMATTATGVSSACARPVGATSAARWFSPAMPSATGSTVRKRLWRATAEPGCGPGISSARRSGAVPRAKPRRRRTGPAIGLNLSCSGSKTRLGGSRRRSSVPSADERLWELRAAIAACRLCRDDPARGETHRLPHEPRPVAVLSATARILIAGQAPGLRVHESGLPFNDASGDRLRQWLAVDRDTFYDPRNFAIVPMGFCFPGYDRHGSDLPPRAECAPLWRRRVIDVMPQIELTLAVGHYAQRWHIGADCPKSMTDTVRNWERYVKRNTGPAVLPMPHPSWRNTGWLRKNPWFESELLPYLRERVEVLIR</sequence>
<keyword evidence="2" id="KW-0732">Signal</keyword>
<evidence type="ECO:0000313" key="5">
    <source>
        <dbReference type="Proteomes" id="UP000001054"/>
    </source>
</evidence>
<feature type="region of interest" description="Disordered" evidence="1">
    <location>
        <begin position="59"/>
        <end position="107"/>
    </location>
</feature>
<feature type="signal peptide" evidence="2">
    <location>
        <begin position="1"/>
        <end position="23"/>
    </location>
</feature>
<feature type="domain" description="Uracil-DNA glycosylase-like" evidence="3">
    <location>
        <begin position="148"/>
        <end position="311"/>
    </location>
</feature>
<keyword evidence="5" id="KW-1185">Reference proteome</keyword>
<protein>
    <submittedName>
        <fullName evidence="4">Uracil-DNA glycosylase</fullName>
    </submittedName>
</protein>
<dbReference type="InterPro" id="IPR005122">
    <property type="entry name" value="Uracil-DNA_glycosylase-like"/>
</dbReference>
<dbReference type="InterPro" id="IPR036895">
    <property type="entry name" value="Uracil-DNA_glycosylase-like_sf"/>
</dbReference>
<evidence type="ECO:0000256" key="2">
    <source>
        <dbReference type="SAM" id="SignalP"/>
    </source>
</evidence>
<dbReference type="PANTHER" id="PTHR42160:SF1">
    <property type="entry name" value="URACIL-DNA GLYCOSYLASE SUPERFAMILY PROTEIN"/>
    <property type="match status" value="1"/>
</dbReference>
<dbReference type="PROSITE" id="PS51257">
    <property type="entry name" value="PROKAR_LIPOPROTEIN"/>
    <property type="match status" value="1"/>
</dbReference>
<reference evidence="4 5" key="1">
    <citation type="journal article" date="2009" name="Appl. Environ. Microbiol.">
        <title>Rhizobium sp. strain NGR234 possesses a remarkable number of secretion systems.</title>
        <authorList>
            <person name="Schmeisser C."/>
            <person name="Liesegang H."/>
            <person name="Krysciak D."/>
            <person name="Bakkou N."/>
            <person name="Le Quere A."/>
            <person name="Wollherr A."/>
            <person name="Heinemeyer I."/>
            <person name="Morgenstern B."/>
            <person name="Pommerening-Roeser A."/>
            <person name="Flores M."/>
            <person name="Palacios R."/>
            <person name="Brenner S."/>
            <person name="Gottschalk G."/>
            <person name="Schmitz R.A."/>
            <person name="Broughton W.J."/>
            <person name="Perret X."/>
            <person name="Strittmatter A.W."/>
            <person name="Streit W.R."/>
        </authorList>
    </citation>
    <scope>NUCLEOTIDE SEQUENCE [LARGE SCALE GENOMIC DNA]</scope>
    <source>
        <strain evidence="5">NBRC 101917 / NGR234</strain>
    </source>
</reference>
<dbReference type="STRING" id="394.NGR_c17280"/>
<accession>C3MDH3</accession>
<dbReference type="SMART" id="SM00987">
    <property type="entry name" value="UreE_C"/>
    <property type="match status" value="1"/>
</dbReference>
<dbReference type="KEGG" id="rhi:NGR_c17280"/>
<dbReference type="eggNOG" id="COG1573">
    <property type="taxonomic scope" value="Bacteria"/>
</dbReference>
<evidence type="ECO:0000313" key="4">
    <source>
        <dbReference type="EMBL" id="ACP25492.1"/>
    </source>
</evidence>
<dbReference type="Gene3D" id="3.40.470.10">
    <property type="entry name" value="Uracil-DNA glycosylase-like domain"/>
    <property type="match status" value="1"/>
</dbReference>
<dbReference type="SUPFAM" id="SSF52141">
    <property type="entry name" value="Uracil-DNA glycosylase-like"/>
    <property type="match status" value="1"/>
</dbReference>
<evidence type="ECO:0000259" key="3">
    <source>
        <dbReference type="SMART" id="SM00986"/>
    </source>
</evidence>
<dbReference type="SMART" id="SM00986">
    <property type="entry name" value="UDG"/>
    <property type="match status" value="1"/>
</dbReference>
<dbReference type="Proteomes" id="UP000001054">
    <property type="component" value="Chromosome"/>
</dbReference>
<dbReference type="HOGENOM" id="CLU_075800_0_0_5"/>
<name>C3MDH3_SINFN</name>
<dbReference type="CDD" id="cd10033">
    <property type="entry name" value="UDG_like"/>
    <property type="match status" value="1"/>
</dbReference>
<proteinExistence type="predicted"/>
<dbReference type="OrthoDB" id="9789139at2"/>
<gene>
    <name evidence="4" type="ordered locus">NGR_c17280</name>
</gene>
<dbReference type="EMBL" id="CP001389">
    <property type="protein sequence ID" value="ACP25492.1"/>
    <property type="molecule type" value="Genomic_DNA"/>
</dbReference>